<dbReference type="GO" id="GO:0045259">
    <property type="term" value="C:proton-transporting ATP synthase complex"/>
    <property type="evidence" value="ECO:0007669"/>
    <property type="project" value="UniProtKB-KW"/>
</dbReference>
<dbReference type="InterPro" id="IPR020546">
    <property type="entry name" value="ATP_synth_F1_dsu/esu_N"/>
</dbReference>
<dbReference type="Gene3D" id="2.60.15.10">
    <property type="entry name" value="F0F1 ATP synthase delta/epsilon subunit, N-terminal"/>
    <property type="match status" value="1"/>
</dbReference>
<keyword evidence="11" id="KW-1185">Reference proteome</keyword>
<dbReference type="InterPro" id="IPR036771">
    <property type="entry name" value="ATPsynth_dsu/esu_N"/>
</dbReference>
<evidence type="ECO:0000256" key="5">
    <source>
        <dbReference type="ARBA" id="ARBA00023136"/>
    </source>
</evidence>
<sequence length="122" mass="13678">MIEVEILSPSTVCWIGKAKFMSFRTVDGSMGILPKRAPIVAQLAIDYVRVVTESEEKTFATYGGYIHCDGQKVTVVSSIVVPVEDLDPHVFKNAQERAKKLLEYQDQLYRNTKIEADVRAGK</sequence>
<evidence type="ECO:0000256" key="3">
    <source>
        <dbReference type="ARBA" id="ARBA00022448"/>
    </source>
</evidence>
<protein>
    <recommendedName>
        <fullName evidence="8">ATP synthase epsilon chain</fullName>
    </recommendedName>
    <alternativeName>
        <fullName evidence="8">ATP synthase F1 sector epsilon subunit</fullName>
    </alternativeName>
    <alternativeName>
        <fullName evidence="8">F-ATPase epsilon subunit</fullName>
    </alternativeName>
</protein>
<reference evidence="10 11" key="1">
    <citation type="submission" date="2007-08" db="EMBL/GenBank/DDBJ databases">
        <title>Complete sequence of Thermotoga lettingae TMO.</title>
        <authorList>
            <consortium name="US DOE Joint Genome Institute"/>
            <person name="Copeland A."/>
            <person name="Lucas S."/>
            <person name="Lapidus A."/>
            <person name="Barry K."/>
            <person name="Glavina del Rio T."/>
            <person name="Dalin E."/>
            <person name="Tice H."/>
            <person name="Pitluck S."/>
            <person name="Foster B."/>
            <person name="Bruce D."/>
            <person name="Schmutz J."/>
            <person name="Larimer F."/>
            <person name="Land M."/>
            <person name="Hauser L."/>
            <person name="Kyrpides N."/>
            <person name="Mikhailova N."/>
            <person name="Nelson K."/>
            <person name="Gogarten J.P."/>
            <person name="Noll K."/>
            <person name="Richardson P."/>
        </authorList>
    </citation>
    <scope>NUCLEOTIDE SEQUENCE [LARGE SCALE GENOMIC DNA]</scope>
    <source>
        <strain evidence="11">ATCC BAA-301 / DSM 14385 / NBRC 107922 / TMO</strain>
    </source>
</reference>
<dbReference type="CDD" id="cd12152">
    <property type="entry name" value="F1-ATPase_delta"/>
    <property type="match status" value="1"/>
</dbReference>
<dbReference type="HOGENOM" id="CLU_084338_1_0_0"/>
<dbReference type="eggNOG" id="COG0355">
    <property type="taxonomic scope" value="Bacteria"/>
</dbReference>
<dbReference type="Pfam" id="PF02823">
    <property type="entry name" value="ATP-synt_DE_N"/>
    <property type="match status" value="1"/>
</dbReference>
<evidence type="ECO:0000313" key="10">
    <source>
        <dbReference type="EMBL" id="ABV32737.1"/>
    </source>
</evidence>
<dbReference type="GO" id="GO:0005886">
    <property type="term" value="C:plasma membrane"/>
    <property type="evidence" value="ECO:0007669"/>
    <property type="project" value="UniProtKB-SubCell"/>
</dbReference>
<keyword evidence="4 8" id="KW-0406">Ion transport</keyword>
<evidence type="ECO:0000313" key="11">
    <source>
        <dbReference type="Proteomes" id="UP000002016"/>
    </source>
</evidence>
<evidence type="ECO:0000256" key="8">
    <source>
        <dbReference type="HAMAP-Rule" id="MF_00530"/>
    </source>
</evidence>
<dbReference type="InterPro" id="IPR001469">
    <property type="entry name" value="ATP_synth_F1_dsu/esu"/>
</dbReference>
<evidence type="ECO:0000256" key="4">
    <source>
        <dbReference type="ARBA" id="ARBA00023065"/>
    </source>
</evidence>
<dbReference type="STRING" id="416591.Tlet_0167"/>
<evidence type="ECO:0000256" key="6">
    <source>
        <dbReference type="ARBA" id="ARBA00023196"/>
    </source>
</evidence>
<keyword evidence="6 8" id="KW-0139">CF(1)</keyword>
<accession>A8F3K3</accession>
<dbReference type="GO" id="GO:0046933">
    <property type="term" value="F:proton-transporting ATP synthase activity, rotational mechanism"/>
    <property type="evidence" value="ECO:0007669"/>
    <property type="project" value="UniProtKB-UniRule"/>
</dbReference>
<keyword evidence="7 8" id="KW-0066">ATP synthesis</keyword>
<comment type="function">
    <text evidence="8">Produces ATP from ADP in the presence of a proton gradient across the membrane.</text>
</comment>
<comment type="similarity">
    <text evidence="2 8">Belongs to the ATPase epsilon chain family.</text>
</comment>
<dbReference type="Proteomes" id="UP000002016">
    <property type="component" value="Chromosome"/>
</dbReference>
<name>A8F3K3_PSELT</name>
<evidence type="ECO:0000256" key="7">
    <source>
        <dbReference type="ARBA" id="ARBA00023310"/>
    </source>
</evidence>
<keyword evidence="8" id="KW-0997">Cell inner membrane</keyword>
<dbReference type="GO" id="GO:0005524">
    <property type="term" value="F:ATP binding"/>
    <property type="evidence" value="ECO:0007669"/>
    <property type="project" value="UniProtKB-UniRule"/>
</dbReference>
<keyword evidence="3 8" id="KW-0813">Transport</keyword>
<evidence type="ECO:0000259" key="9">
    <source>
        <dbReference type="Pfam" id="PF02823"/>
    </source>
</evidence>
<dbReference type="HAMAP" id="MF_00530">
    <property type="entry name" value="ATP_synth_epsil_bac"/>
    <property type="match status" value="1"/>
</dbReference>
<dbReference type="GO" id="GO:0012505">
    <property type="term" value="C:endomembrane system"/>
    <property type="evidence" value="ECO:0007669"/>
    <property type="project" value="UniProtKB-SubCell"/>
</dbReference>
<keyword evidence="8" id="KW-0375">Hydrogen ion transport</keyword>
<dbReference type="PANTHER" id="PTHR13822:SF10">
    <property type="entry name" value="ATP SYNTHASE EPSILON CHAIN, CHLOROPLASTIC"/>
    <property type="match status" value="1"/>
</dbReference>
<comment type="subunit">
    <text evidence="8">F-type ATPases have 2 components, CF(1) - the catalytic core - and CF(0) - the membrane proton channel. CF(1) has five subunits: alpha(3), beta(3), gamma(1), delta(1), epsilon(1). CF(0) has three main subunits: a, b and c.</text>
</comment>
<dbReference type="RefSeq" id="WP_012002218.1">
    <property type="nucleotide sequence ID" value="NC_009828.1"/>
</dbReference>
<dbReference type="KEGG" id="tle:Tlet_0167"/>
<proteinExistence type="inferred from homology"/>
<organism evidence="10 11">
    <name type="scientific">Pseudothermotoga lettingae (strain ATCC BAA-301 / DSM 14385 / NBRC 107922 / TMO)</name>
    <name type="common">Thermotoga lettingae</name>
    <dbReference type="NCBI Taxonomy" id="416591"/>
    <lineage>
        <taxon>Bacteria</taxon>
        <taxon>Thermotogati</taxon>
        <taxon>Thermotogota</taxon>
        <taxon>Thermotogae</taxon>
        <taxon>Thermotogales</taxon>
        <taxon>Thermotogaceae</taxon>
        <taxon>Pseudothermotoga</taxon>
    </lineage>
</organism>
<dbReference type="PANTHER" id="PTHR13822">
    <property type="entry name" value="ATP SYNTHASE DELTA/EPSILON CHAIN"/>
    <property type="match status" value="1"/>
</dbReference>
<comment type="subcellular location">
    <subcellularLocation>
        <location evidence="8">Cell inner membrane</location>
        <topology evidence="8">Peripheral membrane protein</topology>
    </subcellularLocation>
    <subcellularLocation>
        <location evidence="1">Endomembrane system</location>
        <topology evidence="1">Peripheral membrane protein</topology>
    </subcellularLocation>
</comment>
<keyword evidence="5 8" id="KW-0472">Membrane</keyword>
<evidence type="ECO:0000256" key="2">
    <source>
        <dbReference type="ARBA" id="ARBA00005712"/>
    </source>
</evidence>
<dbReference type="OrthoDB" id="47229at2"/>
<gene>
    <name evidence="8" type="primary">atpC</name>
    <name evidence="10" type="ordered locus">Tlet_0167</name>
</gene>
<dbReference type="EMBL" id="CP000812">
    <property type="protein sequence ID" value="ABV32737.1"/>
    <property type="molecule type" value="Genomic_DNA"/>
</dbReference>
<dbReference type="AlphaFoldDB" id="A8F3K3"/>
<keyword evidence="8" id="KW-1003">Cell membrane</keyword>
<evidence type="ECO:0000256" key="1">
    <source>
        <dbReference type="ARBA" id="ARBA00004184"/>
    </source>
</evidence>
<feature type="domain" description="ATP synthase F1 complex delta/epsilon subunit N-terminal" evidence="9">
    <location>
        <begin position="3"/>
        <end position="76"/>
    </location>
</feature>
<reference evidence="10 11" key="2">
    <citation type="journal article" date="2009" name="Proc. Natl. Acad. Sci. U.S.A.">
        <title>On the chimeric nature, thermophilic origin, and phylogenetic placement of the Thermotogales.</title>
        <authorList>
            <person name="Zhaxybayeva O."/>
            <person name="Swithers K.S."/>
            <person name="Lapierre P."/>
            <person name="Fournier G.P."/>
            <person name="Bickhart D.M."/>
            <person name="DeBoy R.T."/>
            <person name="Nelson K.E."/>
            <person name="Nesbo C.L."/>
            <person name="Doolittle W.F."/>
            <person name="Gogarten J.P."/>
            <person name="Noll K.M."/>
        </authorList>
    </citation>
    <scope>NUCLEOTIDE SEQUENCE [LARGE SCALE GENOMIC DNA]</scope>
    <source>
        <strain evidence="11">ATCC BAA-301 / DSM 14385 / NBRC 107922 / TMO</strain>
    </source>
</reference>
<dbReference type="SUPFAM" id="SSF51344">
    <property type="entry name" value="Epsilon subunit of F1F0-ATP synthase N-terminal domain"/>
    <property type="match status" value="1"/>
</dbReference>